<evidence type="ECO:0000313" key="3">
    <source>
        <dbReference type="Proteomes" id="UP001066276"/>
    </source>
</evidence>
<dbReference type="Gene3D" id="3.30.70.1820">
    <property type="entry name" value="L1 transposable element, RRM domain"/>
    <property type="match status" value="1"/>
</dbReference>
<dbReference type="Proteomes" id="UP001066276">
    <property type="component" value="Chromosome 8"/>
</dbReference>
<dbReference type="AlphaFoldDB" id="A0AAV7NLB8"/>
<reference evidence="2" key="1">
    <citation type="journal article" date="2022" name="bioRxiv">
        <title>Sequencing and chromosome-scale assembly of the giantPleurodeles waltlgenome.</title>
        <authorList>
            <person name="Brown T."/>
            <person name="Elewa A."/>
            <person name="Iarovenko S."/>
            <person name="Subramanian E."/>
            <person name="Araus A.J."/>
            <person name="Petzold A."/>
            <person name="Susuki M."/>
            <person name="Suzuki K.-i.T."/>
            <person name="Hayashi T."/>
            <person name="Toyoda A."/>
            <person name="Oliveira C."/>
            <person name="Osipova E."/>
            <person name="Leigh N.D."/>
            <person name="Simon A."/>
            <person name="Yun M.H."/>
        </authorList>
    </citation>
    <scope>NUCLEOTIDE SEQUENCE</scope>
    <source>
        <strain evidence="2">20211129_DDA</strain>
        <tissue evidence="2">Liver</tissue>
    </source>
</reference>
<comment type="caution">
    <text evidence="2">The sequence shown here is derived from an EMBL/GenBank/DDBJ whole genome shotgun (WGS) entry which is preliminary data.</text>
</comment>
<gene>
    <name evidence="2" type="ORF">NDU88_001827</name>
</gene>
<sequence>MTERLDKHADCLDGAERRISEFEDVQAGGETAHMLQAHAEDLKVQSRRNNLRIVGVIESTRIDNMERFVEQLLQDLLGRDSFLFMAEQVHRLLAPQQLPGAPPKPILLLNFRDMDAALQRAQELKELKYAGTTMSLYPDFTEQVQDARKLFLPAKCKLKDFNMDYSMLYPACLWVLGDIKVTIFRDPKAVMQLVKHSESAGRHSNSPRSNHIEPDGDMDEVE</sequence>
<feature type="region of interest" description="Disordered" evidence="1">
    <location>
        <begin position="195"/>
        <end position="222"/>
    </location>
</feature>
<dbReference type="InterPro" id="IPR004244">
    <property type="entry name" value="Transposase_22"/>
</dbReference>
<keyword evidence="3" id="KW-1185">Reference proteome</keyword>
<dbReference type="PANTHER" id="PTHR11505">
    <property type="entry name" value="L1 TRANSPOSABLE ELEMENT-RELATED"/>
    <property type="match status" value="1"/>
</dbReference>
<protein>
    <submittedName>
        <fullName evidence="2">Uncharacterized protein</fullName>
    </submittedName>
</protein>
<name>A0AAV7NLB8_PLEWA</name>
<evidence type="ECO:0000313" key="2">
    <source>
        <dbReference type="EMBL" id="KAJ1113585.1"/>
    </source>
</evidence>
<dbReference type="EMBL" id="JANPWB010000012">
    <property type="protein sequence ID" value="KAJ1113585.1"/>
    <property type="molecule type" value="Genomic_DNA"/>
</dbReference>
<accession>A0AAV7NLB8</accession>
<evidence type="ECO:0000256" key="1">
    <source>
        <dbReference type="SAM" id="MobiDB-lite"/>
    </source>
</evidence>
<organism evidence="2 3">
    <name type="scientific">Pleurodeles waltl</name>
    <name type="common">Iberian ribbed newt</name>
    <dbReference type="NCBI Taxonomy" id="8319"/>
    <lineage>
        <taxon>Eukaryota</taxon>
        <taxon>Metazoa</taxon>
        <taxon>Chordata</taxon>
        <taxon>Craniata</taxon>
        <taxon>Vertebrata</taxon>
        <taxon>Euteleostomi</taxon>
        <taxon>Amphibia</taxon>
        <taxon>Batrachia</taxon>
        <taxon>Caudata</taxon>
        <taxon>Salamandroidea</taxon>
        <taxon>Salamandridae</taxon>
        <taxon>Pleurodelinae</taxon>
        <taxon>Pleurodeles</taxon>
    </lineage>
</organism>
<proteinExistence type="predicted"/>